<evidence type="ECO:0000313" key="6">
    <source>
        <dbReference type="EMBL" id="ORY14804.1"/>
    </source>
</evidence>
<reference evidence="6 7" key="1">
    <citation type="submission" date="2016-07" db="EMBL/GenBank/DDBJ databases">
        <title>Pervasive Adenine N6-methylation of Active Genes in Fungi.</title>
        <authorList>
            <consortium name="DOE Joint Genome Institute"/>
            <person name="Mondo S.J."/>
            <person name="Dannebaum R.O."/>
            <person name="Kuo R.C."/>
            <person name="Labutti K."/>
            <person name="Haridas S."/>
            <person name="Kuo A."/>
            <person name="Salamov A."/>
            <person name="Ahrendt S.R."/>
            <person name="Lipzen A."/>
            <person name="Sullivan W."/>
            <person name="Andreopoulos W.B."/>
            <person name="Clum A."/>
            <person name="Lindquist E."/>
            <person name="Daum C."/>
            <person name="Ramamoorthy G.K."/>
            <person name="Gryganskyi A."/>
            <person name="Culley D."/>
            <person name="Magnuson J.K."/>
            <person name="James T.Y."/>
            <person name="O'Malley M.A."/>
            <person name="Stajich J.E."/>
            <person name="Spatafora J.W."/>
            <person name="Visel A."/>
            <person name="Grigoriev I.V."/>
        </authorList>
    </citation>
    <scope>NUCLEOTIDE SEQUENCE [LARGE SCALE GENOMIC DNA]</scope>
    <source>
        <strain evidence="6 7">CBS 115471</strain>
    </source>
</reference>
<accession>A0A1Y1ZX71</accession>
<keyword evidence="7" id="KW-1185">Reference proteome</keyword>
<keyword evidence="4" id="KW-0804">Transcription</keyword>
<gene>
    <name evidence="6" type="ORF">BCR34DRAFT_478993</name>
</gene>
<evidence type="ECO:0000256" key="5">
    <source>
        <dbReference type="ARBA" id="ARBA00023242"/>
    </source>
</evidence>
<evidence type="ECO:0000256" key="1">
    <source>
        <dbReference type="ARBA" id="ARBA00004123"/>
    </source>
</evidence>
<protein>
    <recommendedName>
        <fullName evidence="8">Mediator complex subunit 27-domain-containing protein</fullName>
    </recommendedName>
</protein>
<proteinExistence type="inferred from homology"/>
<dbReference type="Proteomes" id="UP000193144">
    <property type="component" value="Unassembled WGS sequence"/>
</dbReference>
<dbReference type="AlphaFoldDB" id="A0A1Y1ZX71"/>
<keyword evidence="5" id="KW-0539">Nucleus</keyword>
<comment type="caution">
    <text evidence="6">The sequence shown here is derived from an EMBL/GenBank/DDBJ whole genome shotgun (WGS) entry which is preliminary data.</text>
</comment>
<organism evidence="6 7">
    <name type="scientific">Clohesyomyces aquaticus</name>
    <dbReference type="NCBI Taxonomy" id="1231657"/>
    <lineage>
        <taxon>Eukaryota</taxon>
        <taxon>Fungi</taxon>
        <taxon>Dikarya</taxon>
        <taxon>Ascomycota</taxon>
        <taxon>Pezizomycotina</taxon>
        <taxon>Dothideomycetes</taxon>
        <taxon>Pleosporomycetidae</taxon>
        <taxon>Pleosporales</taxon>
        <taxon>Lindgomycetaceae</taxon>
        <taxon>Clohesyomyces</taxon>
    </lineage>
</organism>
<comment type="subcellular location">
    <subcellularLocation>
        <location evidence="1">Nucleus</location>
    </subcellularLocation>
</comment>
<evidence type="ECO:0008006" key="8">
    <source>
        <dbReference type="Google" id="ProtNLM"/>
    </source>
</evidence>
<name>A0A1Y1ZX71_9PLEO</name>
<evidence type="ECO:0000256" key="4">
    <source>
        <dbReference type="ARBA" id="ARBA00023163"/>
    </source>
</evidence>
<dbReference type="GO" id="GO:0016592">
    <property type="term" value="C:mediator complex"/>
    <property type="evidence" value="ECO:0007669"/>
    <property type="project" value="InterPro"/>
</dbReference>
<evidence type="ECO:0000256" key="3">
    <source>
        <dbReference type="ARBA" id="ARBA00023015"/>
    </source>
</evidence>
<dbReference type="EMBL" id="MCFA01000030">
    <property type="protein sequence ID" value="ORY14804.1"/>
    <property type="molecule type" value="Genomic_DNA"/>
</dbReference>
<dbReference type="STRING" id="1231657.A0A1Y1ZX71"/>
<dbReference type="InterPro" id="IPR021627">
    <property type="entry name" value="Mediator_Med27"/>
</dbReference>
<sequence length="285" mass="31622">MDTAEAAGQPAVVWDEAQCNAALAHVERLQGQLDNLRLAIPRIIEPFSSEQATSTDVFKGFKQALIGSQNDLKSFRVQWHTPEYQSILVHARKSYSANPDLSASAQVPRYGWIQSEIAEKKALAGNLSGLEEPQEIATGLGKEDIALILDEFCNTYPDIRVGMKDDNHEIMIKFEVDDLRLKFRVTIDTQANGGRHNLNAECLGTNKLFPVMTRCISTRPYANDLKYLLDMIAAYKTVKSTTCAKCSRLNDGSALIPVARRSKQNKESGGNTETVWEAFHESCLG</sequence>
<keyword evidence="3" id="KW-0805">Transcription regulation</keyword>
<comment type="similarity">
    <text evidence="2">Belongs to the Mediator complex subunit 27 family.</text>
</comment>
<dbReference type="Pfam" id="PF11571">
    <property type="entry name" value="Med27"/>
    <property type="match status" value="1"/>
</dbReference>
<dbReference type="OrthoDB" id="5326237at2759"/>
<evidence type="ECO:0000256" key="2">
    <source>
        <dbReference type="ARBA" id="ARBA00008048"/>
    </source>
</evidence>
<evidence type="ECO:0000313" key="7">
    <source>
        <dbReference type="Proteomes" id="UP000193144"/>
    </source>
</evidence>